<comment type="caution">
    <text evidence="5">The sequence shown here is derived from an EMBL/GenBank/DDBJ whole genome shotgun (WGS) entry which is preliminary data.</text>
</comment>
<dbReference type="EMBL" id="QUSW01000005">
    <property type="protein sequence ID" value="RQP23032.1"/>
    <property type="molecule type" value="Genomic_DNA"/>
</dbReference>
<sequence>MLRLHLFGAVSFSLDAGDTGTADLPTHVSGRPGCLLAYLALARGRYFSRSDLMSVLWSDPAETVGMGTFNTVLWRLRKLIERPPMPSGSLIACDRRGAVGLHPQAPIQLDVDAFAQSVLPVLAKPLERMGESDVEALRQGIDLYTADILTDLGDEWALREREKHRRHYLNALGRMMQVCTLAGDFGSAIRYAQAILDRDVLREDVHRELMRLFLRSGQRALALRQFERCRAALRQELAIQPMAETLALYQSIANDAVSLESGLPMLPGAGMVPTLSALLEPAAPRTAMSARELIESARQHLARADAQLQLSLPFL</sequence>
<name>A0A3N7IW91_9BURK</name>
<dbReference type="Proteomes" id="UP000267464">
    <property type="component" value="Unassembled WGS sequence"/>
</dbReference>
<dbReference type="PANTHER" id="PTHR35807">
    <property type="entry name" value="TRANSCRIPTIONAL REGULATOR REDD-RELATED"/>
    <property type="match status" value="1"/>
</dbReference>
<dbReference type="SMART" id="SM01043">
    <property type="entry name" value="BTAD"/>
    <property type="match status" value="1"/>
</dbReference>
<proteinExistence type="inferred from homology"/>
<keyword evidence="6" id="KW-1185">Reference proteome</keyword>
<dbReference type="SUPFAM" id="SSF46894">
    <property type="entry name" value="C-terminal effector domain of the bipartite response regulators"/>
    <property type="match status" value="1"/>
</dbReference>
<dbReference type="Gene3D" id="1.10.10.10">
    <property type="entry name" value="Winged helix-like DNA-binding domain superfamily/Winged helix DNA-binding domain"/>
    <property type="match status" value="1"/>
</dbReference>
<dbReference type="OrthoDB" id="9758570at2"/>
<dbReference type="Gene3D" id="1.25.40.10">
    <property type="entry name" value="Tetratricopeptide repeat domain"/>
    <property type="match status" value="1"/>
</dbReference>
<dbReference type="SUPFAM" id="SSF48452">
    <property type="entry name" value="TPR-like"/>
    <property type="match status" value="1"/>
</dbReference>
<evidence type="ECO:0000313" key="6">
    <source>
        <dbReference type="Proteomes" id="UP000267464"/>
    </source>
</evidence>
<evidence type="ECO:0000256" key="1">
    <source>
        <dbReference type="ARBA" id="ARBA00005820"/>
    </source>
</evidence>
<evidence type="ECO:0000259" key="3">
    <source>
        <dbReference type="SMART" id="SM00862"/>
    </source>
</evidence>
<dbReference type="GO" id="GO:0000160">
    <property type="term" value="P:phosphorelay signal transduction system"/>
    <property type="evidence" value="ECO:0007669"/>
    <property type="project" value="InterPro"/>
</dbReference>
<evidence type="ECO:0000256" key="2">
    <source>
        <dbReference type="ARBA" id="ARBA00023125"/>
    </source>
</evidence>
<dbReference type="InterPro" id="IPR005158">
    <property type="entry name" value="BTAD"/>
</dbReference>
<keyword evidence="2" id="KW-0238">DNA-binding</keyword>
<dbReference type="InterPro" id="IPR051677">
    <property type="entry name" value="AfsR-DnrI-RedD_regulator"/>
</dbReference>
<feature type="domain" description="OmpR/PhoB-type" evidence="3">
    <location>
        <begin position="23"/>
        <end position="101"/>
    </location>
</feature>
<dbReference type="Pfam" id="PF03704">
    <property type="entry name" value="BTAD"/>
    <property type="match status" value="1"/>
</dbReference>
<dbReference type="InterPro" id="IPR016032">
    <property type="entry name" value="Sig_transdc_resp-reg_C-effctor"/>
</dbReference>
<dbReference type="InterPro" id="IPR011990">
    <property type="entry name" value="TPR-like_helical_dom_sf"/>
</dbReference>
<evidence type="ECO:0000313" key="5">
    <source>
        <dbReference type="EMBL" id="RQP23032.1"/>
    </source>
</evidence>
<protein>
    <submittedName>
        <fullName evidence="5">Response regulator receiver protein</fullName>
    </submittedName>
</protein>
<dbReference type="GO" id="GO:0006355">
    <property type="term" value="P:regulation of DNA-templated transcription"/>
    <property type="evidence" value="ECO:0007669"/>
    <property type="project" value="InterPro"/>
</dbReference>
<dbReference type="SMART" id="SM00862">
    <property type="entry name" value="Trans_reg_C"/>
    <property type="match status" value="1"/>
</dbReference>
<organism evidence="5 6">
    <name type="scientific">Piscinibacter terrae</name>
    <dbReference type="NCBI Taxonomy" id="2496871"/>
    <lineage>
        <taxon>Bacteria</taxon>
        <taxon>Pseudomonadati</taxon>
        <taxon>Pseudomonadota</taxon>
        <taxon>Betaproteobacteria</taxon>
        <taxon>Burkholderiales</taxon>
        <taxon>Sphaerotilaceae</taxon>
        <taxon>Piscinibacter</taxon>
    </lineage>
</organism>
<feature type="domain" description="Bacterial transcriptional activator" evidence="4">
    <location>
        <begin position="109"/>
        <end position="253"/>
    </location>
</feature>
<dbReference type="InterPro" id="IPR036388">
    <property type="entry name" value="WH-like_DNA-bd_sf"/>
</dbReference>
<gene>
    <name evidence="5" type="ORF">DZC73_18055</name>
</gene>
<dbReference type="AlphaFoldDB" id="A0A3N7IW91"/>
<dbReference type="RefSeq" id="WP_124541776.1">
    <property type="nucleotide sequence ID" value="NZ_QUSW01000005.1"/>
</dbReference>
<reference evidence="5 6" key="1">
    <citation type="submission" date="2018-08" db="EMBL/GenBank/DDBJ databases">
        <authorList>
            <person name="Khan S.A."/>
            <person name="Jeon C.O."/>
            <person name="Chun B.H."/>
            <person name="Jeong S.E."/>
        </authorList>
    </citation>
    <scope>NUCLEOTIDE SEQUENCE [LARGE SCALE GENOMIC DNA]</scope>
    <source>
        <strain evidence="5 6">S-16</strain>
    </source>
</reference>
<accession>A0A3N7IW91</accession>
<reference evidence="5 6" key="2">
    <citation type="submission" date="2018-12" db="EMBL/GenBank/DDBJ databases">
        <title>Rhizobacter gummiphilus sp. nov., a rubber-degrading bacterium isolated from the soil of a botanical garden in Japan.</title>
        <authorList>
            <person name="Shunsuke S.S."/>
        </authorList>
    </citation>
    <scope>NUCLEOTIDE SEQUENCE [LARGE SCALE GENOMIC DNA]</scope>
    <source>
        <strain evidence="5 6">S-16</strain>
    </source>
</reference>
<comment type="similarity">
    <text evidence="1">Belongs to the AfsR/DnrI/RedD regulatory family.</text>
</comment>
<dbReference type="GO" id="GO:0003677">
    <property type="term" value="F:DNA binding"/>
    <property type="evidence" value="ECO:0007669"/>
    <property type="project" value="UniProtKB-KW"/>
</dbReference>
<evidence type="ECO:0000259" key="4">
    <source>
        <dbReference type="SMART" id="SM01043"/>
    </source>
</evidence>
<dbReference type="InterPro" id="IPR001867">
    <property type="entry name" value="OmpR/PhoB-type_DNA-bd"/>
</dbReference>